<reference evidence="4" key="2">
    <citation type="submission" date="2020-05" db="UniProtKB">
        <authorList>
            <consortium name="EnsemblMetazoa"/>
        </authorList>
    </citation>
    <scope>IDENTIFICATION</scope>
    <source>
        <strain evidence="4">JHB</strain>
    </source>
</reference>
<dbReference type="VEuPathDB" id="VectorBase:CQUJHB015631"/>
<dbReference type="GO" id="GO:0016175">
    <property type="term" value="F:superoxide-generating NAD(P)H oxidase activity"/>
    <property type="evidence" value="ECO:0007669"/>
    <property type="project" value="TreeGrafter"/>
</dbReference>
<gene>
    <name evidence="4" type="primary">6034332</name>
    <name evidence="3" type="ORF">CpipJ_CPIJ002594</name>
</gene>
<evidence type="ECO:0000313" key="3">
    <source>
        <dbReference type="EMBL" id="EDS38014.1"/>
    </source>
</evidence>
<dbReference type="EnsemblMetazoa" id="CPIJ002594-RA">
    <property type="protein sequence ID" value="CPIJ002594-PA"/>
    <property type="gene ID" value="CPIJ002594"/>
</dbReference>
<accession>B0W7H9</accession>
<protein>
    <submittedName>
        <fullName evidence="3 4">Nadph oxidase</fullName>
    </submittedName>
</protein>
<dbReference type="InParanoid" id="B0W7H9"/>
<keyword evidence="2" id="KW-1133">Transmembrane helix</keyword>
<dbReference type="PANTHER" id="PTHR11972:SF58">
    <property type="entry name" value="NADPH OXIDASE 5"/>
    <property type="match status" value="1"/>
</dbReference>
<dbReference type="VEuPathDB" id="VectorBase:CPIJ002594"/>
<name>B0W7H9_CULQU</name>
<keyword evidence="2" id="KW-0812">Transmembrane</keyword>
<evidence type="ECO:0000256" key="2">
    <source>
        <dbReference type="SAM" id="Phobius"/>
    </source>
</evidence>
<dbReference type="AlphaFoldDB" id="B0W7H9"/>
<dbReference type="HOGENOM" id="CLU_680183_0_0_1"/>
<evidence type="ECO:0000313" key="4">
    <source>
        <dbReference type="EnsemblMetazoa" id="CPIJ002594-PA"/>
    </source>
</evidence>
<dbReference type="EMBL" id="DS231854">
    <property type="protein sequence ID" value="EDS38014.1"/>
    <property type="molecule type" value="Genomic_DNA"/>
</dbReference>
<dbReference type="eggNOG" id="KOG0039">
    <property type="taxonomic scope" value="Eukaryota"/>
</dbReference>
<feature type="transmembrane region" description="Helical" evidence="2">
    <location>
        <begin position="279"/>
        <end position="298"/>
    </location>
</feature>
<sequence>MDFAEQLESVAYVLCGEGTVTYEKFCQIWHAKGILDKLYRLIDADSTNLLSTNQIMEFISNLTNASKKQSPIDPSIFEPISRSSIYCQQDFVRDNDLGQRKQTAGCCLIDEVQLKSHGHRELQHVMRACMEENGMRFSEDQNDQLTFAEVPTGCVVLINGYEGRYLNRAELVSQQHRRVVPGIDPSQVWTIVKRDRQYRIKIEDLTMAMFEDADKFNRGAITYEALKSQLEKHGGLLENLSISIDRWLVPLPQENVVRKKQKKKPLPHQLTAPYIKNNYVYLSFLAVFTLINVGLFISRAIQYRKSNGFVILARACGQCLNFNCAFILVLMLRQCITFLRTRGFTAVLPLDQHIYLHKLTGVLVAAYSLLHTIMHLFNFTLLRGGDALNAVRLQAACYDLRKSKL</sequence>
<reference evidence="3" key="1">
    <citation type="submission" date="2007-03" db="EMBL/GenBank/DDBJ databases">
        <title>Annotation of Culex pipiens quinquefasciatus.</title>
        <authorList>
            <consortium name="The Broad Institute Genome Sequencing Platform"/>
            <person name="Atkinson P.W."/>
            <person name="Hemingway J."/>
            <person name="Christensen B.M."/>
            <person name="Higgs S."/>
            <person name="Kodira C."/>
            <person name="Hannick L."/>
            <person name="Megy K."/>
            <person name="O'Leary S."/>
            <person name="Pearson M."/>
            <person name="Haas B.J."/>
            <person name="Mauceli E."/>
            <person name="Wortman J.R."/>
            <person name="Lee N.H."/>
            <person name="Guigo R."/>
            <person name="Stanke M."/>
            <person name="Alvarado L."/>
            <person name="Amedeo P."/>
            <person name="Antoine C.H."/>
            <person name="Arensburger P."/>
            <person name="Bidwell S.L."/>
            <person name="Crawford M."/>
            <person name="Camaro F."/>
            <person name="Devon K."/>
            <person name="Engels R."/>
            <person name="Hammond M."/>
            <person name="Howarth C."/>
            <person name="Koehrsen M."/>
            <person name="Lawson D."/>
            <person name="Montgomery P."/>
            <person name="Nene V."/>
            <person name="Nusbaum C."/>
            <person name="Puiu D."/>
            <person name="Romero-Severson J."/>
            <person name="Severson D.W."/>
            <person name="Shumway M."/>
            <person name="Sisk P."/>
            <person name="Stolte C."/>
            <person name="Zeng Q."/>
            <person name="Eisenstadt E."/>
            <person name="Fraser-Liggett C."/>
            <person name="Strausberg R."/>
            <person name="Galagan J."/>
            <person name="Birren B."/>
            <person name="Collins F.H."/>
        </authorList>
    </citation>
    <scope>NUCLEOTIDE SEQUENCE [LARGE SCALE GENOMIC DNA]</scope>
    <source>
        <strain evidence="3">JHB</strain>
    </source>
</reference>
<dbReference type="InterPro" id="IPR011992">
    <property type="entry name" value="EF-hand-dom_pair"/>
</dbReference>
<keyword evidence="5" id="KW-1185">Reference proteome</keyword>
<dbReference type="KEGG" id="cqu:CpipJ_CPIJ002594"/>
<dbReference type="PANTHER" id="PTHR11972">
    <property type="entry name" value="NADPH OXIDASE"/>
    <property type="match status" value="1"/>
</dbReference>
<dbReference type="Proteomes" id="UP000002320">
    <property type="component" value="Unassembled WGS sequence"/>
</dbReference>
<dbReference type="Gene3D" id="1.10.238.10">
    <property type="entry name" value="EF-hand"/>
    <property type="match status" value="1"/>
</dbReference>
<feature type="transmembrane region" description="Helical" evidence="2">
    <location>
        <begin position="359"/>
        <end position="382"/>
    </location>
</feature>
<evidence type="ECO:0000256" key="1">
    <source>
        <dbReference type="ARBA" id="ARBA00023002"/>
    </source>
</evidence>
<evidence type="ECO:0000313" key="5">
    <source>
        <dbReference type="Proteomes" id="UP000002320"/>
    </source>
</evidence>
<dbReference type="GO" id="GO:0043020">
    <property type="term" value="C:NADPH oxidase complex"/>
    <property type="evidence" value="ECO:0007669"/>
    <property type="project" value="TreeGrafter"/>
</dbReference>
<dbReference type="STRING" id="7176.B0W7H9"/>
<dbReference type="SUPFAM" id="SSF47473">
    <property type="entry name" value="EF-hand"/>
    <property type="match status" value="1"/>
</dbReference>
<keyword evidence="1" id="KW-0560">Oxidoreductase</keyword>
<dbReference type="InterPro" id="IPR050369">
    <property type="entry name" value="RBOH/FRE"/>
</dbReference>
<keyword evidence="2" id="KW-0472">Membrane</keyword>
<dbReference type="GO" id="GO:0042554">
    <property type="term" value="P:superoxide anion generation"/>
    <property type="evidence" value="ECO:0007669"/>
    <property type="project" value="TreeGrafter"/>
</dbReference>
<proteinExistence type="predicted"/>
<dbReference type="OMA" id="SHGHREL"/>
<feature type="transmembrane region" description="Helical" evidence="2">
    <location>
        <begin position="319"/>
        <end position="339"/>
    </location>
</feature>
<dbReference type="GO" id="GO:0006952">
    <property type="term" value="P:defense response"/>
    <property type="evidence" value="ECO:0007669"/>
    <property type="project" value="TreeGrafter"/>
</dbReference>
<dbReference type="OrthoDB" id="167398at2759"/>
<organism>
    <name type="scientific">Culex quinquefasciatus</name>
    <name type="common">Southern house mosquito</name>
    <name type="synonym">Culex pungens</name>
    <dbReference type="NCBI Taxonomy" id="7176"/>
    <lineage>
        <taxon>Eukaryota</taxon>
        <taxon>Metazoa</taxon>
        <taxon>Ecdysozoa</taxon>
        <taxon>Arthropoda</taxon>
        <taxon>Hexapoda</taxon>
        <taxon>Insecta</taxon>
        <taxon>Pterygota</taxon>
        <taxon>Neoptera</taxon>
        <taxon>Endopterygota</taxon>
        <taxon>Diptera</taxon>
        <taxon>Nematocera</taxon>
        <taxon>Culicoidea</taxon>
        <taxon>Culicidae</taxon>
        <taxon>Culicinae</taxon>
        <taxon>Culicini</taxon>
        <taxon>Culex</taxon>
        <taxon>Culex</taxon>
    </lineage>
</organism>